<proteinExistence type="predicted"/>
<comment type="caution">
    <text evidence="2">The sequence shown here is derived from an EMBL/GenBank/DDBJ whole genome shotgun (WGS) entry which is preliminary data.</text>
</comment>
<protein>
    <recommendedName>
        <fullName evidence="4">Peptide hydrolase</fullName>
    </recommendedName>
</protein>
<dbReference type="AlphaFoldDB" id="A0AAX6MSZ3"/>
<evidence type="ECO:0000313" key="2">
    <source>
        <dbReference type="EMBL" id="KAK6955301.1"/>
    </source>
</evidence>
<keyword evidence="3" id="KW-1185">Reference proteome</keyword>
<dbReference type="Proteomes" id="UP001369815">
    <property type="component" value="Unassembled WGS sequence"/>
</dbReference>
<sequence>MVRLMFVAALAATSAAFTIGRGTDQGPLFTIQLEPGVTQQVTEAEKLALKFVSKLLNQPLKQGKSFIDITNRWNLVQLTTTDESVKAAAAVSYPDALNQTEAVRGLISKLSKENVQDKLTTLTEFHSRFYNTTWAKDASDWFLSEVQGLISESGATGATVKPFEHKWAQNSIIATIPGKSTDKIVVGAHIDSINQEGWEARSPGAGRSTALFRLKPDRPD</sequence>
<feature type="chain" id="PRO_5043433240" description="Peptide hydrolase" evidence="1">
    <location>
        <begin position="17"/>
        <end position="220"/>
    </location>
</feature>
<evidence type="ECO:0000313" key="3">
    <source>
        <dbReference type="Proteomes" id="UP001369815"/>
    </source>
</evidence>
<name>A0AAX6MSZ3_9PEZI</name>
<evidence type="ECO:0000256" key="1">
    <source>
        <dbReference type="SAM" id="SignalP"/>
    </source>
</evidence>
<accession>A0AAX6MSZ3</accession>
<dbReference type="SUPFAM" id="SSF53187">
    <property type="entry name" value="Zn-dependent exopeptidases"/>
    <property type="match status" value="1"/>
</dbReference>
<organism evidence="2 3">
    <name type="scientific">Daldinia eschscholtzii</name>
    <dbReference type="NCBI Taxonomy" id="292717"/>
    <lineage>
        <taxon>Eukaryota</taxon>
        <taxon>Fungi</taxon>
        <taxon>Dikarya</taxon>
        <taxon>Ascomycota</taxon>
        <taxon>Pezizomycotina</taxon>
        <taxon>Sordariomycetes</taxon>
        <taxon>Xylariomycetidae</taxon>
        <taxon>Xylariales</taxon>
        <taxon>Hypoxylaceae</taxon>
        <taxon>Daldinia</taxon>
    </lineage>
</organism>
<evidence type="ECO:0008006" key="4">
    <source>
        <dbReference type="Google" id="ProtNLM"/>
    </source>
</evidence>
<feature type="signal peptide" evidence="1">
    <location>
        <begin position="1"/>
        <end position="16"/>
    </location>
</feature>
<reference evidence="2 3" key="1">
    <citation type="journal article" date="2024" name="Front Chem Biol">
        <title>Unveiling the potential of Daldinia eschscholtzii MFLUCC 19-0629 through bioactivity and bioinformatics studies for enhanced sustainable agriculture production.</title>
        <authorList>
            <person name="Brooks S."/>
            <person name="Weaver J.A."/>
            <person name="Klomchit A."/>
            <person name="Alharthi S.A."/>
            <person name="Onlamun T."/>
            <person name="Nurani R."/>
            <person name="Vong T.K."/>
            <person name="Alberti F."/>
            <person name="Greco C."/>
        </authorList>
    </citation>
    <scope>NUCLEOTIDE SEQUENCE [LARGE SCALE GENOMIC DNA]</scope>
    <source>
        <strain evidence="2">MFLUCC 19-0629</strain>
    </source>
</reference>
<keyword evidence="1" id="KW-0732">Signal</keyword>
<gene>
    <name evidence="2" type="ORF">Daesc_002934</name>
</gene>
<dbReference type="EMBL" id="JBANMG010000003">
    <property type="protein sequence ID" value="KAK6955301.1"/>
    <property type="molecule type" value="Genomic_DNA"/>
</dbReference>
<dbReference type="Gene3D" id="3.40.630.10">
    <property type="entry name" value="Zn peptidases"/>
    <property type="match status" value="1"/>
</dbReference>